<proteinExistence type="predicted"/>
<evidence type="ECO:0000313" key="2">
    <source>
        <dbReference type="Proteomes" id="UP000695000"/>
    </source>
</evidence>
<dbReference type="RefSeq" id="XP_017778255.1">
    <property type="nucleotide sequence ID" value="XM_017922766.1"/>
</dbReference>
<reference evidence="3" key="1">
    <citation type="submission" date="2025-08" db="UniProtKB">
        <authorList>
            <consortium name="RefSeq"/>
        </authorList>
    </citation>
    <scope>IDENTIFICATION</scope>
    <source>
        <tissue evidence="3">Whole Larva</tissue>
    </source>
</reference>
<keyword evidence="2" id="KW-1185">Reference proteome</keyword>
<feature type="chain" id="PRO_5045984733" evidence="1">
    <location>
        <begin position="30"/>
        <end position="106"/>
    </location>
</feature>
<dbReference type="GeneID" id="108563929"/>
<evidence type="ECO:0000313" key="3">
    <source>
        <dbReference type="RefSeq" id="XP_017778255.1"/>
    </source>
</evidence>
<accession>A0ABM1MUK5</accession>
<keyword evidence="1" id="KW-0732">Signal</keyword>
<dbReference type="Proteomes" id="UP000695000">
    <property type="component" value="Unplaced"/>
</dbReference>
<feature type="signal peptide" evidence="1">
    <location>
        <begin position="1"/>
        <end position="29"/>
    </location>
</feature>
<protein>
    <submittedName>
        <fullName evidence="3">Uncharacterized protein LOC108563929</fullName>
    </submittedName>
</protein>
<name>A0ABM1MUK5_NICVS</name>
<evidence type="ECO:0000256" key="1">
    <source>
        <dbReference type="SAM" id="SignalP"/>
    </source>
</evidence>
<sequence length="106" mass="11924">MIFGKAIRICAATAVLLLLTVALPSGVDASRLPGKIEDANGEVESCLKNTPCGWAVYHRFSREIDYFMRNRCECPKHKKCIRTDDDISVNAYVYRCRDPDASKIQL</sequence>
<organism evidence="2 3">
    <name type="scientific">Nicrophorus vespilloides</name>
    <name type="common">Boreal carrion beetle</name>
    <dbReference type="NCBI Taxonomy" id="110193"/>
    <lineage>
        <taxon>Eukaryota</taxon>
        <taxon>Metazoa</taxon>
        <taxon>Ecdysozoa</taxon>
        <taxon>Arthropoda</taxon>
        <taxon>Hexapoda</taxon>
        <taxon>Insecta</taxon>
        <taxon>Pterygota</taxon>
        <taxon>Neoptera</taxon>
        <taxon>Endopterygota</taxon>
        <taxon>Coleoptera</taxon>
        <taxon>Polyphaga</taxon>
        <taxon>Staphyliniformia</taxon>
        <taxon>Silphidae</taxon>
        <taxon>Nicrophorinae</taxon>
        <taxon>Nicrophorus</taxon>
    </lineage>
</organism>
<gene>
    <name evidence="3" type="primary">LOC108563929</name>
</gene>